<proteinExistence type="inferred from homology"/>
<protein>
    <recommendedName>
        <fullName evidence="7">Glycosyltransferase family 2 protein</fullName>
    </recommendedName>
</protein>
<dbReference type="GO" id="GO:0016757">
    <property type="term" value="F:glycosyltransferase activity"/>
    <property type="evidence" value="ECO:0007669"/>
    <property type="project" value="UniProtKB-KW"/>
</dbReference>
<evidence type="ECO:0000313" key="5">
    <source>
        <dbReference type="EMBL" id="GGL99905.1"/>
    </source>
</evidence>
<dbReference type="Proteomes" id="UP000655208">
    <property type="component" value="Unassembled WGS sequence"/>
</dbReference>
<sequence length="506" mass="56012">MTVMLPSRLDDDRVVDAEPLRDPFDDFALPGLLTAPSAGRPAGRSAMTTVRTRARATWRALTGRPVAVTQPVRAARILALVPAHNEEADIARTLDALVRQTRPIDTIVVILDNCTDETESIARGFKGVTVLTTVDNADKKVGALTQGWQRFAAGYDFVLGVDADTVLAPDAVAQLETEMLRVPSAAGVMCRYTFDISLGTTFFARQLIRAQRMDFASWLTDIMARNRSTYVLGGQATLFRTRHLQQVAVRHERNSPWDPDAQVEDMELTWRLHEAGRKTLVSATARAYAGPMVTVRGLMGQRRKWDEGMAALLWRHKMPDRNTFIPWKQQFSMLANGLVRLLFLILLAASLTVHQFVWSPLWLIPVAVGIAINVKVAWRVPDRTAADIVYALLVFPAELWMATRIWTTLVSWLNIWFGSRRDGWAAQAKAESGKGGGGSLVGKVLAWSVFGAAAVAVATWWWIDRAGAQIQRVVLTTGWSVVSVMTVVLTGFALIKLVKPTRGYKP</sequence>
<dbReference type="SUPFAM" id="SSF53448">
    <property type="entry name" value="Nucleotide-diphospho-sugar transferases"/>
    <property type="match status" value="1"/>
</dbReference>
<comment type="similarity">
    <text evidence="1">Belongs to the glycosyltransferase 2 family.</text>
</comment>
<evidence type="ECO:0000256" key="1">
    <source>
        <dbReference type="ARBA" id="ARBA00006739"/>
    </source>
</evidence>
<keyword evidence="4" id="KW-0812">Transmembrane</keyword>
<comment type="caution">
    <text evidence="5">The sequence shown here is derived from an EMBL/GenBank/DDBJ whole genome shotgun (WGS) entry which is preliminary data.</text>
</comment>
<organism evidence="5 6">
    <name type="scientific">Nakamurella endophytica</name>
    <dbReference type="NCBI Taxonomy" id="1748367"/>
    <lineage>
        <taxon>Bacteria</taxon>
        <taxon>Bacillati</taxon>
        <taxon>Actinomycetota</taxon>
        <taxon>Actinomycetes</taxon>
        <taxon>Nakamurellales</taxon>
        <taxon>Nakamurellaceae</taxon>
        <taxon>Nakamurella</taxon>
    </lineage>
</organism>
<feature type="transmembrane region" description="Helical" evidence="4">
    <location>
        <begin position="475"/>
        <end position="495"/>
    </location>
</feature>
<gene>
    <name evidence="5" type="ORF">GCM10011594_19880</name>
</gene>
<reference evidence="5" key="2">
    <citation type="submission" date="2020-09" db="EMBL/GenBank/DDBJ databases">
        <authorList>
            <person name="Sun Q."/>
            <person name="Zhou Y."/>
        </authorList>
    </citation>
    <scope>NUCLEOTIDE SEQUENCE</scope>
    <source>
        <strain evidence="5">CGMCC 4.7308</strain>
    </source>
</reference>
<dbReference type="Pfam" id="PF13641">
    <property type="entry name" value="Glyco_tranf_2_3"/>
    <property type="match status" value="1"/>
</dbReference>
<keyword evidence="2" id="KW-0328">Glycosyltransferase</keyword>
<keyword evidence="4" id="KW-1133">Transmembrane helix</keyword>
<dbReference type="PANTHER" id="PTHR43630:SF1">
    <property type="entry name" value="POLY-BETA-1,6-N-ACETYL-D-GLUCOSAMINE SYNTHASE"/>
    <property type="match status" value="1"/>
</dbReference>
<evidence type="ECO:0000313" key="6">
    <source>
        <dbReference type="Proteomes" id="UP000655208"/>
    </source>
</evidence>
<dbReference type="CDD" id="cd06423">
    <property type="entry name" value="CESA_like"/>
    <property type="match status" value="1"/>
</dbReference>
<keyword evidence="4" id="KW-0472">Membrane</keyword>
<feature type="transmembrane region" description="Helical" evidence="4">
    <location>
        <begin position="444"/>
        <end position="463"/>
    </location>
</feature>
<accession>A0A917SWI5</accession>
<keyword evidence="6" id="KW-1185">Reference proteome</keyword>
<name>A0A917SWI5_9ACTN</name>
<dbReference type="Gene3D" id="3.90.550.10">
    <property type="entry name" value="Spore Coat Polysaccharide Biosynthesis Protein SpsA, Chain A"/>
    <property type="match status" value="1"/>
</dbReference>
<feature type="transmembrane region" description="Helical" evidence="4">
    <location>
        <begin position="331"/>
        <end position="351"/>
    </location>
</feature>
<dbReference type="AlphaFoldDB" id="A0A917SWI5"/>
<evidence type="ECO:0000256" key="2">
    <source>
        <dbReference type="ARBA" id="ARBA00022676"/>
    </source>
</evidence>
<feature type="transmembrane region" description="Helical" evidence="4">
    <location>
        <begin position="357"/>
        <end position="376"/>
    </location>
</feature>
<keyword evidence="3" id="KW-0808">Transferase</keyword>
<evidence type="ECO:0000256" key="3">
    <source>
        <dbReference type="ARBA" id="ARBA00022679"/>
    </source>
</evidence>
<reference evidence="5" key="1">
    <citation type="journal article" date="2014" name="Int. J. Syst. Evol. Microbiol.">
        <title>Complete genome sequence of Corynebacterium casei LMG S-19264T (=DSM 44701T), isolated from a smear-ripened cheese.</title>
        <authorList>
            <consortium name="US DOE Joint Genome Institute (JGI-PGF)"/>
            <person name="Walter F."/>
            <person name="Albersmeier A."/>
            <person name="Kalinowski J."/>
            <person name="Ruckert C."/>
        </authorList>
    </citation>
    <scope>NUCLEOTIDE SEQUENCE</scope>
    <source>
        <strain evidence="5">CGMCC 4.7308</strain>
    </source>
</reference>
<evidence type="ECO:0000256" key="4">
    <source>
        <dbReference type="SAM" id="Phobius"/>
    </source>
</evidence>
<dbReference type="RefSeq" id="WP_188941333.1">
    <property type="nucleotide sequence ID" value="NZ_BMNA01000003.1"/>
</dbReference>
<evidence type="ECO:0008006" key="7">
    <source>
        <dbReference type="Google" id="ProtNLM"/>
    </source>
</evidence>
<dbReference type="InterPro" id="IPR029044">
    <property type="entry name" value="Nucleotide-diphossugar_trans"/>
</dbReference>
<dbReference type="EMBL" id="BMNA01000003">
    <property type="protein sequence ID" value="GGL99905.1"/>
    <property type="molecule type" value="Genomic_DNA"/>
</dbReference>
<dbReference type="PANTHER" id="PTHR43630">
    <property type="entry name" value="POLY-BETA-1,6-N-ACETYL-D-GLUCOSAMINE SYNTHASE"/>
    <property type="match status" value="1"/>
</dbReference>